<dbReference type="InterPro" id="IPR000871">
    <property type="entry name" value="Beta-lactam_class-A"/>
</dbReference>
<dbReference type="AlphaFoldDB" id="A0A502DYB0"/>
<dbReference type="Proteomes" id="UP000319212">
    <property type="component" value="Unassembled WGS sequence"/>
</dbReference>
<dbReference type="InterPro" id="IPR023650">
    <property type="entry name" value="Beta-lactam_class-A_AS"/>
</dbReference>
<dbReference type="NCBIfam" id="NF033103">
    <property type="entry name" value="bla_class_A"/>
    <property type="match status" value="1"/>
</dbReference>
<evidence type="ECO:0000313" key="8">
    <source>
        <dbReference type="EMBL" id="TPG30323.1"/>
    </source>
</evidence>
<keyword evidence="4 6" id="KW-0378">Hydrolase</keyword>
<evidence type="ECO:0000256" key="2">
    <source>
        <dbReference type="ARBA" id="ARBA00009009"/>
    </source>
</evidence>
<comment type="catalytic activity">
    <reaction evidence="1 6">
        <text>a beta-lactam + H2O = a substituted beta-amino acid</text>
        <dbReference type="Rhea" id="RHEA:20401"/>
        <dbReference type="ChEBI" id="CHEBI:15377"/>
        <dbReference type="ChEBI" id="CHEBI:35627"/>
        <dbReference type="ChEBI" id="CHEBI:140347"/>
        <dbReference type="EC" id="3.5.2.6"/>
    </reaction>
</comment>
<comment type="caution">
    <text evidence="8">The sequence shown here is derived from an EMBL/GenBank/DDBJ whole genome shotgun (WGS) entry which is preliminary data.</text>
</comment>
<name>A0A502DYB0_9BURK</name>
<evidence type="ECO:0000313" key="9">
    <source>
        <dbReference type="Proteomes" id="UP000319212"/>
    </source>
</evidence>
<dbReference type="SUPFAM" id="SSF56601">
    <property type="entry name" value="beta-lactamase/transpeptidase-like"/>
    <property type="match status" value="1"/>
</dbReference>
<dbReference type="PANTHER" id="PTHR35333:SF3">
    <property type="entry name" value="BETA-LACTAMASE-TYPE TRANSPEPTIDASE FOLD CONTAINING PROTEIN"/>
    <property type="match status" value="1"/>
</dbReference>
<dbReference type="PRINTS" id="PR00118">
    <property type="entry name" value="BLACTAMASEA"/>
</dbReference>
<sequence length="295" mass="31254">MQRRVFSLALGTGLAAMTTGINAKNLKGQYAHDLHLRLRQIETESGGRLGVCILNTADGRRFGHRMDERFPMCSTFKLLAAALVLQRVDSGQEMLGRPIAIERSAIVPHSPLTEPNVGGTMTMGALCEATITQSDNAAANLMLASFGGPGGLTAYVRSLGDPSTRLDRNEPSLNEAIAGDPRDTTTPAAMLGLIQTLLLGTALKPASRDQLRNWLLANKTGDARLRARLPAGWRVGDKTGAGAFGTNNDVGIVWPPGRDAPILVTAYLTQTQAPLDRRNAALAAVGALLPELIGS</sequence>
<dbReference type="Pfam" id="PF13354">
    <property type="entry name" value="Beta-lactamase2"/>
    <property type="match status" value="1"/>
</dbReference>
<feature type="domain" description="Beta-lactamase class A catalytic" evidence="7">
    <location>
        <begin position="50"/>
        <end position="265"/>
    </location>
</feature>
<dbReference type="InterPro" id="IPR012338">
    <property type="entry name" value="Beta-lactam/transpept-like"/>
</dbReference>
<dbReference type="Gene3D" id="3.40.710.10">
    <property type="entry name" value="DD-peptidase/beta-lactamase superfamily"/>
    <property type="match status" value="1"/>
</dbReference>
<reference evidence="8 9" key="1">
    <citation type="journal article" date="2019" name="Environ. Microbiol.">
        <title>Species interactions and distinct microbial communities in high Arctic permafrost affected cryosols are associated with the CH4 and CO2 gas fluxes.</title>
        <authorList>
            <person name="Altshuler I."/>
            <person name="Hamel J."/>
            <person name="Turney S."/>
            <person name="Magnuson E."/>
            <person name="Levesque R."/>
            <person name="Greer C."/>
            <person name="Whyte L.G."/>
        </authorList>
    </citation>
    <scope>NUCLEOTIDE SEQUENCE [LARGE SCALE GENOMIC DNA]</scope>
    <source>
        <strain evidence="8 9">S06.C</strain>
    </source>
</reference>
<protein>
    <recommendedName>
        <fullName evidence="3 6">Beta-lactamase</fullName>
        <ecNumber evidence="3 6">3.5.2.6</ecNumber>
    </recommendedName>
</protein>
<dbReference type="InterPro" id="IPR045155">
    <property type="entry name" value="Beta-lactam_cat"/>
</dbReference>
<dbReference type="RefSeq" id="WP_140838213.1">
    <property type="nucleotide sequence ID" value="NZ_RCZI01000001.1"/>
</dbReference>
<evidence type="ECO:0000256" key="1">
    <source>
        <dbReference type="ARBA" id="ARBA00001526"/>
    </source>
</evidence>
<dbReference type="GO" id="GO:0008800">
    <property type="term" value="F:beta-lactamase activity"/>
    <property type="evidence" value="ECO:0007669"/>
    <property type="project" value="UniProtKB-UniRule"/>
</dbReference>
<evidence type="ECO:0000256" key="5">
    <source>
        <dbReference type="ARBA" id="ARBA00023251"/>
    </source>
</evidence>
<evidence type="ECO:0000256" key="4">
    <source>
        <dbReference type="ARBA" id="ARBA00022801"/>
    </source>
</evidence>
<evidence type="ECO:0000259" key="7">
    <source>
        <dbReference type="Pfam" id="PF13354"/>
    </source>
</evidence>
<organism evidence="8 9">
    <name type="scientific">Variovorax guangxiensis</name>
    <dbReference type="NCBI Taxonomy" id="1775474"/>
    <lineage>
        <taxon>Bacteria</taxon>
        <taxon>Pseudomonadati</taxon>
        <taxon>Pseudomonadota</taxon>
        <taxon>Betaproteobacteria</taxon>
        <taxon>Burkholderiales</taxon>
        <taxon>Comamonadaceae</taxon>
        <taxon>Variovorax</taxon>
    </lineage>
</organism>
<dbReference type="PANTHER" id="PTHR35333">
    <property type="entry name" value="BETA-LACTAMASE"/>
    <property type="match status" value="1"/>
</dbReference>
<accession>A0A502DYB0</accession>
<dbReference type="GO" id="GO:0030655">
    <property type="term" value="P:beta-lactam antibiotic catabolic process"/>
    <property type="evidence" value="ECO:0007669"/>
    <property type="project" value="InterPro"/>
</dbReference>
<dbReference type="EMBL" id="RCZI01000001">
    <property type="protein sequence ID" value="TPG30323.1"/>
    <property type="molecule type" value="Genomic_DNA"/>
</dbReference>
<comment type="similarity">
    <text evidence="2 6">Belongs to the class-A beta-lactamase family.</text>
</comment>
<dbReference type="GO" id="GO:0046677">
    <property type="term" value="P:response to antibiotic"/>
    <property type="evidence" value="ECO:0007669"/>
    <property type="project" value="UniProtKB-UniRule"/>
</dbReference>
<dbReference type="OrthoDB" id="9784149at2"/>
<evidence type="ECO:0000256" key="6">
    <source>
        <dbReference type="RuleBase" id="RU361140"/>
    </source>
</evidence>
<gene>
    <name evidence="8" type="primary">bla</name>
    <name evidence="8" type="ORF">EAH82_02190</name>
</gene>
<dbReference type="EC" id="3.5.2.6" evidence="3 6"/>
<proteinExistence type="inferred from homology"/>
<dbReference type="PROSITE" id="PS00146">
    <property type="entry name" value="BETA_LACTAMASE_A"/>
    <property type="match status" value="1"/>
</dbReference>
<evidence type="ECO:0000256" key="3">
    <source>
        <dbReference type="ARBA" id="ARBA00012865"/>
    </source>
</evidence>
<keyword evidence="5 6" id="KW-0046">Antibiotic resistance</keyword>